<dbReference type="EMBL" id="QPID01000001">
    <property type="protein sequence ID" value="RCU52506.1"/>
    <property type="molecule type" value="Genomic_DNA"/>
</dbReference>
<proteinExistence type="predicted"/>
<evidence type="ECO:0000256" key="2">
    <source>
        <dbReference type="SAM" id="SignalP"/>
    </source>
</evidence>
<reference evidence="3 4" key="1">
    <citation type="submission" date="2018-07" db="EMBL/GenBank/DDBJ databases">
        <title>Corallincola holothuriorum sp. nov., a new facultative anaerobe isolated from sea cucumber Apostichopus japonicus.</title>
        <authorList>
            <person name="Xia H."/>
        </authorList>
    </citation>
    <scope>NUCLEOTIDE SEQUENCE [LARGE SCALE GENOMIC DNA]</scope>
    <source>
        <strain evidence="3 4">C4</strain>
    </source>
</reference>
<keyword evidence="1" id="KW-0812">Transmembrane</keyword>
<protein>
    <submittedName>
        <fullName evidence="3">PEP-CTERM sorting domain-containing protein</fullName>
    </submittedName>
</protein>
<evidence type="ECO:0000256" key="1">
    <source>
        <dbReference type="SAM" id="Phobius"/>
    </source>
</evidence>
<dbReference type="InterPro" id="IPR013424">
    <property type="entry name" value="Ice-binding_C"/>
</dbReference>
<keyword evidence="2" id="KW-0732">Signal</keyword>
<gene>
    <name evidence="3" type="ORF">DU002_00615</name>
</gene>
<feature type="transmembrane region" description="Helical" evidence="1">
    <location>
        <begin position="162"/>
        <end position="181"/>
    </location>
</feature>
<comment type="caution">
    <text evidence="3">The sequence shown here is derived from an EMBL/GenBank/DDBJ whole genome shotgun (WGS) entry which is preliminary data.</text>
</comment>
<sequence>MKLKHLALGALLSVPTVSYAAPFTNGGFESGDLSPWVNVSSPEWYVTDTESHSGSYSATDVGNFQLKQTFDAVATENVSEVSFWLKQPEAAISWVGLFYSDGSSVGDIVNLTTSDWEFFDITSWLVAGKELTGFGLYGYSGAGPDEDRTYLDDVTISYSAEVPAPGILALFALSILGFAAARRK</sequence>
<dbReference type="AlphaFoldDB" id="A0A368NQT4"/>
<evidence type="ECO:0000313" key="3">
    <source>
        <dbReference type="EMBL" id="RCU52506.1"/>
    </source>
</evidence>
<dbReference type="Gene3D" id="2.60.120.260">
    <property type="entry name" value="Galactose-binding domain-like"/>
    <property type="match status" value="1"/>
</dbReference>
<organism evidence="3 4">
    <name type="scientific">Corallincola holothuriorum</name>
    <dbReference type="NCBI Taxonomy" id="2282215"/>
    <lineage>
        <taxon>Bacteria</taxon>
        <taxon>Pseudomonadati</taxon>
        <taxon>Pseudomonadota</taxon>
        <taxon>Gammaproteobacteria</taxon>
        <taxon>Alteromonadales</taxon>
        <taxon>Psychromonadaceae</taxon>
        <taxon>Corallincola</taxon>
    </lineage>
</organism>
<dbReference type="Proteomes" id="UP000252558">
    <property type="component" value="Unassembled WGS sequence"/>
</dbReference>
<keyword evidence="1" id="KW-1133">Transmembrane helix</keyword>
<keyword evidence="4" id="KW-1185">Reference proteome</keyword>
<evidence type="ECO:0000313" key="4">
    <source>
        <dbReference type="Proteomes" id="UP000252558"/>
    </source>
</evidence>
<name>A0A368NQT4_9GAMM</name>
<accession>A0A368NQT4</accession>
<dbReference type="RefSeq" id="WP_114336414.1">
    <property type="nucleotide sequence ID" value="NZ_QPID01000001.1"/>
</dbReference>
<feature type="chain" id="PRO_5016571255" evidence="2">
    <location>
        <begin position="21"/>
        <end position="184"/>
    </location>
</feature>
<dbReference type="NCBIfam" id="TIGR02595">
    <property type="entry name" value="PEP_CTERM"/>
    <property type="match status" value="1"/>
</dbReference>
<dbReference type="OrthoDB" id="99456at2"/>
<feature type="signal peptide" evidence="2">
    <location>
        <begin position="1"/>
        <end position="20"/>
    </location>
</feature>
<keyword evidence="1" id="KW-0472">Membrane</keyword>